<dbReference type="Proteomes" id="UP000482960">
    <property type="component" value="Unassembled WGS sequence"/>
</dbReference>
<dbReference type="AlphaFoldDB" id="A0A6V8LNS1"/>
<evidence type="ECO:0000313" key="2">
    <source>
        <dbReference type="Proteomes" id="UP000482960"/>
    </source>
</evidence>
<name>A0A6V8LNS1_9ACTN</name>
<comment type="caution">
    <text evidence="1">The sequence shown here is derived from an EMBL/GenBank/DDBJ whole genome shotgun (WGS) entry which is preliminary data.</text>
</comment>
<reference evidence="1 2" key="1">
    <citation type="submission" date="2020-03" db="EMBL/GenBank/DDBJ databases">
        <title>Whole genome shotgun sequence of Phytohabitans rumicis NBRC 108638.</title>
        <authorList>
            <person name="Komaki H."/>
            <person name="Tamura T."/>
        </authorList>
    </citation>
    <scope>NUCLEOTIDE SEQUENCE [LARGE SCALE GENOMIC DNA]</scope>
    <source>
        <strain evidence="1 2">NBRC 108638</strain>
    </source>
</reference>
<sequence length="269" mass="28219">MRGLEELDRVDWPRLEHAYGDAGDVPDLLRSLDDDAVGELVAALCHQGTRFSASAAAVPYLAGIAVRAGTVEPLMLLGFLAVGDDDAYCFPRPPEADGAMYPEAVAAYRAVEAEVPALLPLLAHPDPRTAATAAWLVSWFPALAEQTLPAVRASRPATTVTIARGLLGDGTLEPGGWAEAVAALCAGDRAWAVDAVLAAARRVRGPDLVDPDLPYLGGDVAGVLAAALRLLPTERRPEAVAAVRILADRARPPFAGRLRAMRDALLAAD</sequence>
<reference evidence="1 2" key="2">
    <citation type="submission" date="2020-03" db="EMBL/GenBank/DDBJ databases">
        <authorList>
            <person name="Ichikawa N."/>
            <person name="Kimura A."/>
            <person name="Kitahashi Y."/>
            <person name="Uohara A."/>
        </authorList>
    </citation>
    <scope>NUCLEOTIDE SEQUENCE [LARGE SCALE GENOMIC DNA]</scope>
    <source>
        <strain evidence="1 2">NBRC 108638</strain>
    </source>
</reference>
<gene>
    <name evidence="1" type="ORF">Prum_079870</name>
</gene>
<evidence type="ECO:0008006" key="3">
    <source>
        <dbReference type="Google" id="ProtNLM"/>
    </source>
</evidence>
<evidence type="ECO:0000313" key="1">
    <source>
        <dbReference type="EMBL" id="GFJ94345.1"/>
    </source>
</evidence>
<dbReference type="RefSeq" id="WP_173081406.1">
    <property type="nucleotide sequence ID" value="NZ_BAABJB010000018.1"/>
</dbReference>
<dbReference type="EMBL" id="BLPG01000001">
    <property type="protein sequence ID" value="GFJ94345.1"/>
    <property type="molecule type" value="Genomic_DNA"/>
</dbReference>
<proteinExistence type="predicted"/>
<keyword evidence="2" id="KW-1185">Reference proteome</keyword>
<accession>A0A6V8LNS1</accession>
<organism evidence="1 2">
    <name type="scientific">Phytohabitans rumicis</name>
    <dbReference type="NCBI Taxonomy" id="1076125"/>
    <lineage>
        <taxon>Bacteria</taxon>
        <taxon>Bacillati</taxon>
        <taxon>Actinomycetota</taxon>
        <taxon>Actinomycetes</taxon>
        <taxon>Micromonosporales</taxon>
        <taxon>Micromonosporaceae</taxon>
    </lineage>
</organism>
<protein>
    <recommendedName>
        <fullName evidence="3">HEAT repeat domain-containing protein</fullName>
    </recommendedName>
</protein>